<comment type="caution">
    <text evidence="1">The sequence shown here is derived from an EMBL/GenBank/DDBJ whole genome shotgun (WGS) entry which is preliminary data.</text>
</comment>
<reference evidence="1" key="2">
    <citation type="submission" date="2020-08" db="EMBL/GenBank/DDBJ databases">
        <title>Plant Genome Project.</title>
        <authorList>
            <person name="Zhang R.-G."/>
        </authorList>
    </citation>
    <scope>NUCLEOTIDE SEQUENCE</scope>
    <source>
        <strain evidence="1">Huo1</strain>
        <tissue evidence="1">Leaf</tissue>
    </source>
</reference>
<dbReference type="AlphaFoldDB" id="A0A8X8W493"/>
<sequence length="236" mass="26033">MDTSSLATLCSSTGSSRGCPSAGVDPCSMRGSCRDCSSAGTMLGSCRGCSSAGTMLGSCRGCSSAGIVSYRHDLWPKFPCPKELVIHDVNSNYDWMGLRICSPSLERSYTCSVWEAYSIMVLFVEQNLEAVELIPNISICAYGFSSSHYYSTSDGDGLPRPVVEILKVCGDDPQLLPVFLNASLRRCCPKCITAFNKVYYQRHDAALNWYPAFEYYRRHDIDVEKRDAALLQVMDQ</sequence>
<reference evidence="1" key="1">
    <citation type="submission" date="2018-01" db="EMBL/GenBank/DDBJ databases">
        <authorList>
            <person name="Mao J.F."/>
        </authorList>
    </citation>
    <scope>NUCLEOTIDE SEQUENCE</scope>
    <source>
        <strain evidence="1">Huo1</strain>
        <tissue evidence="1">Leaf</tissue>
    </source>
</reference>
<proteinExistence type="predicted"/>
<accession>A0A8X8W493</accession>
<keyword evidence="2" id="KW-1185">Reference proteome</keyword>
<protein>
    <submittedName>
        <fullName evidence="1">Uncharacterized protein</fullName>
    </submittedName>
</protein>
<dbReference type="Proteomes" id="UP000298416">
    <property type="component" value="Unassembled WGS sequence"/>
</dbReference>
<dbReference type="EMBL" id="PNBA02000021">
    <property type="protein sequence ID" value="KAG6387771.1"/>
    <property type="molecule type" value="Genomic_DNA"/>
</dbReference>
<evidence type="ECO:0000313" key="1">
    <source>
        <dbReference type="EMBL" id="KAG6387771.1"/>
    </source>
</evidence>
<name>A0A8X8W493_SALSN</name>
<organism evidence="1">
    <name type="scientific">Salvia splendens</name>
    <name type="common">Scarlet sage</name>
    <dbReference type="NCBI Taxonomy" id="180675"/>
    <lineage>
        <taxon>Eukaryota</taxon>
        <taxon>Viridiplantae</taxon>
        <taxon>Streptophyta</taxon>
        <taxon>Embryophyta</taxon>
        <taxon>Tracheophyta</taxon>
        <taxon>Spermatophyta</taxon>
        <taxon>Magnoliopsida</taxon>
        <taxon>eudicotyledons</taxon>
        <taxon>Gunneridae</taxon>
        <taxon>Pentapetalae</taxon>
        <taxon>asterids</taxon>
        <taxon>lamiids</taxon>
        <taxon>Lamiales</taxon>
        <taxon>Lamiaceae</taxon>
        <taxon>Nepetoideae</taxon>
        <taxon>Mentheae</taxon>
        <taxon>Salviinae</taxon>
        <taxon>Salvia</taxon>
        <taxon>Salvia subgen. Calosphace</taxon>
        <taxon>core Calosphace</taxon>
    </lineage>
</organism>
<evidence type="ECO:0000313" key="2">
    <source>
        <dbReference type="Proteomes" id="UP000298416"/>
    </source>
</evidence>
<gene>
    <name evidence="1" type="ORF">SASPL_152964</name>
</gene>